<keyword evidence="3" id="KW-1185">Reference proteome</keyword>
<evidence type="ECO:0000259" key="1">
    <source>
        <dbReference type="Pfam" id="PF24448"/>
    </source>
</evidence>
<dbReference type="RefSeq" id="YP_009146540.1">
    <property type="nucleotide sequence ID" value="NC_027331.1"/>
</dbReference>
<dbReference type="InterPro" id="IPR057820">
    <property type="entry name" value="T4_y05I_C"/>
</dbReference>
<organism evidence="2 3">
    <name type="scientific">Citrobacter phage Moon</name>
    <dbReference type="NCBI Taxonomy" id="1540095"/>
    <lineage>
        <taxon>Viruses</taxon>
        <taxon>Duplodnaviria</taxon>
        <taxon>Heunggongvirae</taxon>
        <taxon>Uroviricota</taxon>
        <taxon>Caudoviricetes</taxon>
        <taxon>Pantevenvirales</taxon>
        <taxon>Straboviridae</taxon>
        <taxon>Tevenvirinae</taxon>
        <taxon>Moonvirus</taxon>
        <taxon>Moonvirus moon</taxon>
    </lineage>
</organism>
<evidence type="ECO:0000313" key="2">
    <source>
        <dbReference type="EMBL" id="AIX12078.1"/>
    </source>
</evidence>
<gene>
    <name evidence="2" type="ORF">CPT_Moon107</name>
</gene>
<dbReference type="GeneID" id="24721706"/>
<reference evidence="2 3" key="1">
    <citation type="journal article" date="2015" name="Genome Announc.">
        <title>Complete Genome Sequence of Citrobacter freundii Myophage Moon.</title>
        <authorList>
            <person name="Edwards G.B."/>
            <person name="Luna A.J."/>
            <person name="Hernandez A.C."/>
            <person name="Kuty Everett G.F."/>
        </authorList>
    </citation>
    <scope>NUCLEOTIDE SEQUENCE [LARGE SCALE GENOMIC DNA]</scope>
</reference>
<dbReference type="KEGG" id="vg:24721706"/>
<name>A0A0A0YTH8_9CAUD</name>
<dbReference type="Pfam" id="PF24448">
    <property type="entry name" value="T4_y05I_C"/>
    <property type="match status" value="1"/>
</dbReference>
<dbReference type="EMBL" id="KM236240">
    <property type="protein sequence ID" value="AIX12078.1"/>
    <property type="molecule type" value="Genomic_DNA"/>
</dbReference>
<proteinExistence type="predicted"/>
<dbReference type="Proteomes" id="UP000030323">
    <property type="component" value="Segment"/>
</dbReference>
<feature type="domain" description="T4 y05I-like putative transcription factor C-terminal" evidence="1">
    <location>
        <begin position="3"/>
        <end position="71"/>
    </location>
</feature>
<protein>
    <recommendedName>
        <fullName evidence="1">T4 y05I-like putative transcription factor C-terminal domain-containing protein</fullName>
    </recommendedName>
</protein>
<sequence>MAKLIWEGVGYGAKIEENIPGSNQKWYTELDVISNQTHVSIYDVDNGDEVSLTKSEAEALVKYLNSVIPTMKEHHDEY</sequence>
<accession>A0A0A0YTH8</accession>
<evidence type="ECO:0000313" key="3">
    <source>
        <dbReference type="Proteomes" id="UP000030323"/>
    </source>
</evidence>